<organism evidence="1 2">
    <name type="scientific">Amycolatopsis camponoti</name>
    <dbReference type="NCBI Taxonomy" id="2606593"/>
    <lineage>
        <taxon>Bacteria</taxon>
        <taxon>Bacillati</taxon>
        <taxon>Actinomycetota</taxon>
        <taxon>Actinomycetes</taxon>
        <taxon>Pseudonocardiales</taxon>
        <taxon>Pseudonocardiaceae</taxon>
        <taxon>Amycolatopsis</taxon>
    </lineage>
</organism>
<protein>
    <submittedName>
        <fullName evidence="1">Uncharacterized protein</fullName>
    </submittedName>
</protein>
<gene>
    <name evidence="1" type="ORF">AA23TX_08395</name>
</gene>
<keyword evidence="2" id="KW-1185">Reference proteome</keyword>
<dbReference type="AlphaFoldDB" id="A0A6I8LZ72"/>
<reference evidence="1 2" key="1">
    <citation type="submission" date="2019-09" db="EMBL/GenBank/DDBJ databases">
        <authorList>
            <person name="Leyn A S."/>
        </authorList>
    </citation>
    <scope>NUCLEOTIDE SEQUENCE [LARGE SCALE GENOMIC DNA]</scope>
    <source>
        <strain evidence="1">AA231_1</strain>
    </source>
</reference>
<name>A0A6I8LZ72_9PSEU</name>
<evidence type="ECO:0000313" key="1">
    <source>
        <dbReference type="EMBL" id="VVJ23498.1"/>
    </source>
</evidence>
<proteinExistence type="predicted"/>
<sequence length="43" mass="4843">MGGVWTDSASSLIRDPLTLWAIRPHHGETSLCTNNFREFAKRA</sequence>
<dbReference type="Proteomes" id="UP000399805">
    <property type="component" value="Unassembled WGS sequence"/>
</dbReference>
<accession>A0A6I8LZ72</accession>
<dbReference type="EMBL" id="CABVGP010000003">
    <property type="protein sequence ID" value="VVJ23498.1"/>
    <property type="molecule type" value="Genomic_DNA"/>
</dbReference>
<evidence type="ECO:0000313" key="2">
    <source>
        <dbReference type="Proteomes" id="UP000399805"/>
    </source>
</evidence>